<name>A0A2P2JYA4_RHIMU</name>
<dbReference type="AlphaFoldDB" id="A0A2P2JYA4"/>
<accession>A0A2P2JYA4</accession>
<dbReference type="EMBL" id="GGEC01017959">
    <property type="protein sequence ID" value="MBW98442.1"/>
    <property type="molecule type" value="Transcribed_RNA"/>
</dbReference>
<sequence>MHQNLPLGTGERGPLNSVSHLPPFLLQFRILRSFQGFHLRVHSRCTDSGPYPVQAVRAKRRVLGFPEPNRPDRRIALGVTVAEIKWKIGMCRLYGRPVE</sequence>
<protein>
    <submittedName>
        <fullName evidence="1">JHL05D22.2 protein</fullName>
    </submittedName>
</protein>
<proteinExistence type="predicted"/>
<reference evidence="1" key="1">
    <citation type="submission" date="2018-02" db="EMBL/GenBank/DDBJ databases">
        <title>Rhizophora mucronata_Transcriptome.</title>
        <authorList>
            <person name="Meera S.P."/>
            <person name="Sreeshan A."/>
            <person name="Augustine A."/>
        </authorList>
    </citation>
    <scope>NUCLEOTIDE SEQUENCE</scope>
    <source>
        <tissue evidence="1">Leaf</tissue>
    </source>
</reference>
<organism evidence="1">
    <name type="scientific">Rhizophora mucronata</name>
    <name type="common">Asiatic mangrove</name>
    <dbReference type="NCBI Taxonomy" id="61149"/>
    <lineage>
        <taxon>Eukaryota</taxon>
        <taxon>Viridiplantae</taxon>
        <taxon>Streptophyta</taxon>
        <taxon>Embryophyta</taxon>
        <taxon>Tracheophyta</taxon>
        <taxon>Spermatophyta</taxon>
        <taxon>Magnoliopsida</taxon>
        <taxon>eudicotyledons</taxon>
        <taxon>Gunneridae</taxon>
        <taxon>Pentapetalae</taxon>
        <taxon>rosids</taxon>
        <taxon>fabids</taxon>
        <taxon>Malpighiales</taxon>
        <taxon>Rhizophoraceae</taxon>
        <taxon>Rhizophora</taxon>
    </lineage>
</organism>
<evidence type="ECO:0000313" key="1">
    <source>
        <dbReference type="EMBL" id="MBW98442.1"/>
    </source>
</evidence>